<evidence type="ECO:0000256" key="2">
    <source>
        <dbReference type="ARBA" id="ARBA00010219"/>
    </source>
</evidence>
<keyword evidence="11" id="KW-1185">Reference proteome</keyword>
<gene>
    <name evidence="8 10" type="primary">dapF</name>
    <name evidence="10" type="ORF">GCM10022395_27850</name>
</gene>
<dbReference type="HAMAP" id="MF_00197">
    <property type="entry name" value="DAP_epimerase"/>
    <property type="match status" value="1"/>
</dbReference>
<dbReference type="Proteomes" id="UP001500954">
    <property type="component" value="Unassembled WGS sequence"/>
</dbReference>
<reference evidence="11" key="1">
    <citation type="journal article" date="2019" name="Int. J. Syst. Evol. Microbiol.">
        <title>The Global Catalogue of Microorganisms (GCM) 10K type strain sequencing project: providing services to taxonomists for standard genome sequencing and annotation.</title>
        <authorList>
            <consortium name="The Broad Institute Genomics Platform"/>
            <consortium name="The Broad Institute Genome Sequencing Center for Infectious Disease"/>
            <person name="Wu L."/>
            <person name="Ma J."/>
        </authorList>
    </citation>
    <scope>NUCLEOTIDE SEQUENCE [LARGE SCALE GENOMIC DNA]</scope>
    <source>
        <strain evidence="11">JCM 17111</strain>
    </source>
</reference>
<feature type="binding site" evidence="8">
    <location>
        <position position="170"/>
    </location>
    <ligand>
        <name>substrate</name>
    </ligand>
</feature>
<evidence type="ECO:0000256" key="9">
    <source>
        <dbReference type="PROSITE-ProRule" id="PRU10125"/>
    </source>
</evidence>
<comment type="subunit">
    <text evidence="8">Homodimer.</text>
</comment>
<evidence type="ECO:0000256" key="8">
    <source>
        <dbReference type="HAMAP-Rule" id="MF_00197"/>
    </source>
</evidence>
<comment type="pathway">
    <text evidence="1 8">Amino-acid biosynthesis; L-lysine biosynthesis via DAP pathway; DL-2,6-diaminopimelate from LL-2,6-diaminopimelate: step 1/1.</text>
</comment>
<comment type="catalytic activity">
    <reaction evidence="7 8">
        <text>(2S,6S)-2,6-diaminopimelate = meso-2,6-diaminopimelate</text>
        <dbReference type="Rhea" id="RHEA:15393"/>
        <dbReference type="ChEBI" id="CHEBI:57609"/>
        <dbReference type="ChEBI" id="CHEBI:57791"/>
        <dbReference type="EC" id="5.1.1.7"/>
    </reaction>
</comment>
<comment type="similarity">
    <text evidence="2 8">Belongs to the diaminopimelate epimerase family.</text>
</comment>
<evidence type="ECO:0000256" key="4">
    <source>
        <dbReference type="ARBA" id="ARBA00022605"/>
    </source>
</evidence>
<protein>
    <recommendedName>
        <fullName evidence="3 8">Diaminopimelate epimerase</fullName>
        <shortName evidence="8">DAP epimerase</shortName>
        <ecNumber evidence="3 8">5.1.1.7</ecNumber>
    </recommendedName>
    <alternativeName>
        <fullName evidence="8">PLP-independent amino acid racemase</fullName>
    </alternativeName>
</protein>
<accession>A0ABP6Y4U9</accession>
<dbReference type="PANTHER" id="PTHR31689">
    <property type="entry name" value="DIAMINOPIMELATE EPIMERASE, CHLOROPLASTIC"/>
    <property type="match status" value="1"/>
</dbReference>
<dbReference type="NCBIfam" id="TIGR00652">
    <property type="entry name" value="DapF"/>
    <property type="match status" value="1"/>
</dbReference>
<dbReference type="EMBL" id="BAABCY010000076">
    <property type="protein sequence ID" value="GAA3577487.1"/>
    <property type="molecule type" value="Genomic_DNA"/>
</dbReference>
<dbReference type="InterPro" id="IPR018510">
    <property type="entry name" value="DAP_epimerase_AS"/>
</dbReference>
<sequence>MQETFYKYQGTGNDFVMIDNRQQTFDKNNTKYVAQLCDRRFGIGADGLILLENHDALDFKMVYYNADGNESSMCGNGGRCLVAFAKQLGVISNKAVFEAIDGIHHATIDNGIVRLQMQDVDTIEKYDKYLFLNTGSPHHVQFEEHLQDFDIKSKGSEIRYGAPYNEVGTNVNFVKKVKNDVFAVRTYERGVEDETLSCGTGVTAVALAMHSIGELTTNLVTLKVQGGELQVSFEVENGLYKNVWLIGPATLVFKGEI</sequence>
<keyword evidence="4 8" id="KW-0028">Amino-acid biosynthesis</keyword>
<feature type="binding site" evidence="8">
    <location>
        <position position="13"/>
    </location>
    <ligand>
        <name>substrate</name>
    </ligand>
</feature>
<dbReference type="PANTHER" id="PTHR31689:SF0">
    <property type="entry name" value="DIAMINOPIMELATE EPIMERASE"/>
    <property type="match status" value="1"/>
</dbReference>
<keyword evidence="6 8" id="KW-0413">Isomerase</keyword>
<comment type="subcellular location">
    <subcellularLocation>
        <location evidence="8">Cytoplasm</location>
    </subcellularLocation>
</comment>
<evidence type="ECO:0000313" key="11">
    <source>
        <dbReference type="Proteomes" id="UP001500954"/>
    </source>
</evidence>
<keyword evidence="5 8" id="KW-0457">Lysine biosynthesis</keyword>
<comment type="caution">
    <text evidence="8">Lacks conserved residue(s) required for the propagation of feature annotation.</text>
</comment>
<name>A0ABP6Y4U9_9FLAO</name>
<dbReference type="Pfam" id="PF01678">
    <property type="entry name" value="DAP_epimerase"/>
    <property type="match status" value="2"/>
</dbReference>
<feature type="site" description="Could be important to modulate the pK values of the two catalytic cysteine residues" evidence="8">
    <location>
        <position position="138"/>
    </location>
</feature>
<evidence type="ECO:0000256" key="1">
    <source>
        <dbReference type="ARBA" id="ARBA00005196"/>
    </source>
</evidence>
<dbReference type="SUPFAM" id="SSF54506">
    <property type="entry name" value="Diaminopimelate epimerase-like"/>
    <property type="match status" value="2"/>
</dbReference>
<feature type="binding site" evidence="8">
    <location>
        <position position="65"/>
    </location>
    <ligand>
        <name>substrate</name>
    </ligand>
</feature>
<organism evidence="10 11">
    <name type="scientific">Snuella lapsa</name>
    <dbReference type="NCBI Taxonomy" id="870481"/>
    <lineage>
        <taxon>Bacteria</taxon>
        <taxon>Pseudomonadati</taxon>
        <taxon>Bacteroidota</taxon>
        <taxon>Flavobacteriia</taxon>
        <taxon>Flavobacteriales</taxon>
        <taxon>Flavobacteriaceae</taxon>
        <taxon>Snuella</taxon>
    </lineage>
</organism>
<comment type="caution">
    <text evidence="10">The sequence shown here is derived from an EMBL/GenBank/DDBJ whole genome shotgun (WGS) entry which is preliminary data.</text>
</comment>
<dbReference type="EC" id="5.1.1.7" evidence="3 8"/>
<keyword evidence="8" id="KW-0963">Cytoplasm</keyword>
<feature type="binding site" evidence="8">
    <location>
        <begin position="199"/>
        <end position="200"/>
    </location>
    <ligand>
        <name>substrate</name>
    </ligand>
</feature>
<feature type="site" description="Could be important to modulate the pK values of the two catalytic cysteine residues" evidence="8">
    <location>
        <position position="188"/>
    </location>
</feature>
<feature type="active site" evidence="9">
    <location>
        <position position="74"/>
    </location>
</feature>
<proteinExistence type="inferred from homology"/>
<feature type="active site" description="Proton donor" evidence="8">
    <location>
        <position position="74"/>
    </location>
</feature>
<evidence type="ECO:0000256" key="3">
    <source>
        <dbReference type="ARBA" id="ARBA00013080"/>
    </source>
</evidence>
<feature type="binding site" evidence="8">
    <location>
        <begin position="75"/>
        <end position="76"/>
    </location>
    <ligand>
        <name>substrate</name>
    </ligand>
</feature>
<feature type="active site" description="Proton acceptor" evidence="8">
    <location>
        <position position="198"/>
    </location>
</feature>
<evidence type="ECO:0000256" key="6">
    <source>
        <dbReference type="ARBA" id="ARBA00023235"/>
    </source>
</evidence>
<evidence type="ECO:0000256" key="5">
    <source>
        <dbReference type="ARBA" id="ARBA00023154"/>
    </source>
</evidence>
<dbReference type="PROSITE" id="PS01326">
    <property type="entry name" value="DAP_EPIMERASE"/>
    <property type="match status" value="1"/>
</dbReference>
<comment type="function">
    <text evidence="8">Catalyzes the stereoinversion of LL-2,6-diaminopimelate (L,L-DAP) to meso-diaminopimelate (meso-DAP), a precursor of L-lysine and an essential component of the bacterial peptidoglycan.</text>
</comment>
<evidence type="ECO:0000256" key="7">
    <source>
        <dbReference type="ARBA" id="ARBA00051712"/>
    </source>
</evidence>
<evidence type="ECO:0000313" key="10">
    <source>
        <dbReference type="EMBL" id="GAA3577487.1"/>
    </source>
</evidence>
<dbReference type="Gene3D" id="3.10.310.10">
    <property type="entry name" value="Diaminopimelate Epimerase, Chain A, domain 1"/>
    <property type="match status" value="2"/>
</dbReference>
<dbReference type="RefSeq" id="WP_345006918.1">
    <property type="nucleotide sequence ID" value="NZ_BAABCY010000076.1"/>
</dbReference>
<dbReference type="InterPro" id="IPR001653">
    <property type="entry name" value="DAP_epimerase_DapF"/>
</dbReference>
<feature type="binding site" evidence="8">
    <location>
        <begin position="188"/>
        <end position="189"/>
    </location>
    <ligand>
        <name>substrate</name>
    </ligand>
</feature>